<dbReference type="Pfam" id="PF00394">
    <property type="entry name" value="Cu-oxidase"/>
    <property type="match status" value="1"/>
</dbReference>
<dbReference type="SUPFAM" id="SSF49503">
    <property type="entry name" value="Cupredoxins"/>
    <property type="match status" value="3"/>
</dbReference>
<proteinExistence type="inferred from homology"/>
<dbReference type="EMBL" id="JAUSYA010000001">
    <property type="protein sequence ID" value="MDQ0688814.1"/>
    <property type="molecule type" value="Genomic_DNA"/>
</dbReference>
<evidence type="ECO:0000259" key="5">
    <source>
        <dbReference type="Pfam" id="PF07731"/>
    </source>
</evidence>
<feature type="compositionally biased region" description="Pro residues" evidence="2">
    <location>
        <begin position="473"/>
        <end position="485"/>
    </location>
</feature>
<dbReference type="InterPro" id="IPR011707">
    <property type="entry name" value="Cu-oxidase-like_N"/>
</dbReference>
<protein>
    <submittedName>
        <fullName evidence="7">Blue copper oxidase</fullName>
    </submittedName>
</protein>
<feature type="compositionally biased region" description="Gly residues" evidence="2">
    <location>
        <begin position="492"/>
        <end position="503"/>
    </location>
</feature>
<comment type="caution">
    <text evidence="7">The sequence shown here is derived from an EMBL/GenBank/DDBJ whole genome shotgun (WGS) entry which is preliminary data.</text>
</comment>
<dbReference type="InterPro" id="IPR045087">
    <property type="entry name" value="Cu-oxidase_fam"/>
</dbReference>
<feature type="domain" description="Plastocyanin-like" evidence="6">
    <location>
        <begin position="81"/>
        <end position="187"/>
    </location>
</feature>
<evidence type="ECO:0000256" key="1">
    <source>
        <dbReference type="ARBA" id="ARBA00010609"/>
    </source>
</evidence>
<dbReference type="Proteomes" id="UP001243364">
    <property type="component" value="Unassembled WGS sequence"/>
</dbReference>
<feature type="domain" description="Plastocyanin-like" evidence="5">
    <location>
        <begin position="377"/>
        <end position="466"/>
    </location>
</feature>
<dbReference type="Pfam" id="PF07731">
    <property type="entry name" value="Cu-oxidase_2"/>
    <property type="match status" value="1"/>
</dbReference>
<gene>
    <name evidence="7" type="ORF">QFZ56_007777</name>
</gene>
<dbReference type="Pfam" id="PF07732">
    <property type="entry name" value="Cu-oxidase_3"/>
    <property type="match status" value="1"/>
</dbReference>
<dbReference type="PANTHER" id="PTHR48267">
    <property type="entry name" value="CUPREDOXIN SUPERFAMILY PROTEIN"/>
    <property type="match status" value="1"/>
</dbReference>
<dbReference type="CDD" id="cd04232">
    <property type="entry name" value="CuRO_1_CueO_FtsP"/>
    <property type="match status" value="1"/>
</dbReference>
<feature type="domain" description="Plastocyanin-like" evidence="4">
    <location>
        <begin position="220"/>
        <end position="308"/>
    </location>
</feature>
<dbReference type="CDD" id="cd13867">
    <property type="entry name" value="CuRO_2_CueO_FtsP"/>
    <property type="match status" value="1"/>
</dbReference>
<dbReference type="InterPro" id="IPR011706">
    <property type="entry name" value="Cu-oxidase_C"/>
</dbReference>
<feature type="compositionally biased region" description="Basic and acidic residues" evidence="2">
    <location>
        <begin position="559"/>
        <end position="570"/>
    </location>
</feature>
<dbReference type="PANTHER" id="PTHR48267:SF1">
    <property type="entry name" value="BILIRUBIN OXIDASE"/>
    <property type="match status" value="1"/>
</dbReference>
<evidence type="ECO:0000259" key="4">
    <source>
        <dbReference type="Pfam" id="PF00394"/>
    </source>
</evidence>
<reference evidence="7 8" key="1">
    <citation type="submission" date="2023-07" db="EMBL/GenBank/DDBJ databases">
        <title>Comparative genomics of wheat-associated soil bacteria to identify genetic determinants of phenazine resistance.</title>
        <authorList>
            <person name="Mouncey N."/>
        </authorList>
    </citation>
    <scope>NUCLEOTIDE SEQUENCE [LARGE SCALE GENOMIC DNA]</scope>
    <source>
        <strain evidence="7 8">W4I19-2</strain>
    </source>
</reference>
<dbReference type="Gene3D" id="2.60.40.420">
    <property type="entry name" value="Cupredoxins - blue copper proteins"/>
    <property type="match status" value="3"/>
</dbReference>
<keyword evidence="3" id="KW-0472">Membrane</keyword>
<feature type="transmembrane region" description="Helical" evidence="3">
    <location>
        <begin position="12"/>
        <end position="35"/>
    </location>
</feature>
<keyword evidence="3" id="KW-0812">Transmembrane</keyword>
<keyword evidence="8" id="KW-1185">Reference proteome</keyword>
<keyword evidence="3" id="KW-1133">Transmembrane helix</keyword>
<dbReference type="InterPro" id="IPR008972">
    <property type="entry name" value="Cupredoxin"/>
</dbReference>
<dbReference type="InterPro" id="IPR001117">
    <property type="entry name" value="Cu-oxidase_2nd"/>
</dbReference>
<name>A0ABU0QDT3_STRAH</name>
<evidence type="ECO:0000256" key="3">
    <source>
        <dbReference type="SAM" id="Phobius"/>
    </source>
</evidence>
<feature type="region of interest" description="Disordered" evidence="2">
    <location>
        <begin position="466"/>
        <end position="570"/>
    </location>
</feature>
<accession>A0ABU0QDT3</accession>
<evidence type="ECO:0000256" key="2">
    <source>
        <dbReference type="SAM" id="MobiDB-lite"/>
    </source>
</evidence>
<evidence type="ECO:0000313" key="8">
    <source>
        <dbReference type="Proteomes" id="UP001243364"/>
    </source>
</evidence>
<evidence type="ECO:0000313" key="7">
    <source>
        <dbReference type="EMBL" id="MDQ0688814.1"/>
    </source>
</evidence>
<comment type="similarity">
    <text evidence="1">Belongs to the multicopper oxidase family.</text>
</comment>
<organism evidence="7 8">
    <name type="scientific">Streptomyces achromogenes</name>
    <dbReference type="NCBI Taxonomy" id="67255"/>
    <lineage>
        <taxon>Bacteria</taxon>
        <taxon>Bacillati</taxon>
        <taxon>Actinomycetota</taxon>
        <taxon>Actinomycetes</taxon>
        <taxon>Kitasatosporales</taxon>
        <taxon>Streptomycetaceae</taxon>
        <taxon>Streptomyces</taxon>
    </lineage>
</organism>
<sequence>MGARRVDRRKLLKLGLIGIPATVAVAGGGLAYVWAGADIDTAGKVSFTNRLAVPPLARGRRDGASRRVFDLRIAPGRHRFRPGRPTATWGVNGAHLGPTLRAARGETVLLRVRNGLPEATSLHWHGMRLPAAMDGGPHQSIEPGRTWSPTWRIDQPAATLWYHPHPHGRTTRHLYRGVAGLFVVDDPTTGPDELPHRYGVDDIPVIVQDKRFHADNRLDESGPTMSGAGQIGDTISVNGTLTPYFDVTTERVRLRLLNASSTRVYRFGLDDDRPFALVATDGGLLAEPCRTNRVQLSPGERAEIVVTPEPGRRLVLRSHPPRLGLDPWNRRFAGGDDTLDILQLRAANRLKPSAPLPERLADVPRPDTSAVAVTRTFTLSGNQINGREMDMARIDFAVTRDTTEIWEITADDGAPHNFHVHDAQFQVLTIGGAPPPEWLRGWKDTVHTPPNTPVRLALRFHDHTGPANAVHVPLPPAPARGPGPDGPVRDPGTGGEAGRGAHGPRGLRCSRLEAVTRPAESAVSTAPHARPELRDAPARSGRSADSPVRPTARAVRRGPGTERRGGVRLR</sequence>
<evidence type="ECO:0000259" key="6">
    <source>
        <dbReference type="Pfam" id="PF07732"/>
    </source>
</evidence>